<dbReference type="Gene3D" id="3.40.50.880">
    <property type="match status" value="1"/>
</dbReference>
<dbReference type="InterPro" id="IPR017926">
    <property type="entry name" value="GATASE"/>
</dbReference>
<evidence type="ECO:0000313" key="3">
    <source>
        <dbReference type="Proteomes" id="UP000182517"/>
    </source>
</evidence>
<keyword evidence="3" id="KW-1185">Reference proteome</keyword>
<dbReference type="EMBL" id="CP015519">
    <property type="protein sequence ID" value="APG27775.1"/>
    <property type="molecule type" value="Genomic_DNA"/>
</dbReference>
<dbReference type="RefSeq" id="WP_072283742.1">
    <property type="nucleotide sequence ID" value="NZ_CP015519.1"/>
</dbReference>
<evidence type="ECO:0000259" key="1">
    <source>
        <dbReference type="Pfam" id="PF00117"/>
    </source>
</evidence>
<name>A0A1L3GPE6_9BACT</name>
<dbReference type="InterPro" id="IPR029062">
    <property type="entry name" value="Class_I_gatase-like"/>
</dbReference>
<dbReference type="PROSITE" id="PS51273">
    <property type="entry name" value="GATASE_TYPE_1"/>
    <property type="match status" value="1"/>
</dbReference>
<evidence type="ECO:0000313" key="2">
    <source>
        <dbReference type="EMBL" id="APG27775.1"/>
    </source>
</evidence>
<dbReference type="NCBIfam" id="NF006562">
    <property type="entry name" value="PRK09065.1"/>
    <property type="match status" value="1"/>
</dbReference>
<feature type="domain" description="Glutamine amidotransferase" evidence="1">
    <location>
        <begin position="80"/>
        <end position="194"/>
    </location>
</feature>
<dbReference type="SUPFAM" id="SSF52317">
    <property type="entry name" value="Class I glutamine amidotransferase-like"/>
    <property type="match status" value="1"/>
</dbReference>
<gene>
    <name evidence="2" type="ORF">A7E78_07955</name>
</gene>
<protein>
    <recommendedName>
        <fullName evidence="1">Glutamine amidotransferase domain-containing protein</fullName>
    </recommendedName>
</protein>
<dbReference type="Pfam" id="PF00117">
    <property type="entry name" value="GATase"/>
    <property type="match status" value="1"/>
</dbReference>
<dbReference type="STRING" id="1842532.A7E78_07955"/>
<dbReference type="CDD" id="cd01741">
    <property type="entry name" value="GATase1_1"/>
    <property type="match status" value="1"/>
</dbReference>
<dbReference type="KEGG" id="pef:A7E78_07955"/>
<dbReference type="PANTHER" id="PTHR42695">
    <property type="entry name" value="GLUTAMINE AMIDOTRANSFERASE YLR126C-RELATED"/>
    <property type="match status" value="1"/>
</dbReference>
<reference evidence="2 3" key="1">
    <citation type="journal article" date="2017" name="Genome Announc.">
        <title>Complete Genome Sequences of Two Acetylene-Fermenting Pelobacter acetylenicus Strains.</title>
        <authorList>
            <person name="Sutton J.M."/>
            <person name="Baesman S.M."/>
            <person name="Fierst J.L."/>
            <person name="Poret-Peterson A.T."/>
            <person name="Oremland R.S."/>
            <person name="Dunlap D.S."/>
            <person name="Akob D.M."/>
        </authorList>
    </citation>
    <scope>NUCLEOTIDE SEQUENCE [LARGE SCALE GENOMIC DNA]</scope>
    <source>
        <strain evidence="2 3">SFB93</strain>
    </source>
</reference>
<organism evidence="2 3">
    <name type="scientific">Syntrophotalea acetylenivorans</name>
    <dbReference type="NCBI Taxonomy" id="1842532"/>
    <lineage>
        <taxon>Bacteria</taxon>
        <taxon>Pseudomonadati</taxon>
        <taxon>Thermodesulfobacteriota</taxon>
        <taxon>Desulfuromonadia</taxon>
        <taxon>Desulfuromonadales</taxon>
        <taxon>Syntrophotaleaceae</taxon>
        <taxon>Syntrophotalea</taxon>
    </lineage>
</organism>
<accession>A0A1L3GPE6</accession>
<dbReference type="AlphaFoldDB" id="A0A1L3GPE6"/>
<dbReference type="OrthoDB" id="9813383at2"/>
<dbReference type="PANTHER" id="PTHR42695:SF5">
    <property type="entry name" value="GLUTAMINE AMIDOTRANSFERASE YLR126C-RELATED"/>
    <property type="match status" value="1"/>
</dbReference>
<dbReference type="GO" id="GO:0005829">
    <property type="term" value="C:cytosol"/>
    <property type="evidence" value="ECO:0007669"/>
    <property type="project" value="TreeGrafter"/>
</dbReference>
<sequence length="250" mass="26891">MGQQITIIEAGRTFEPLAGQRGDFADWIGTGLAVDSSRLKVVAAFAGETLPAPEAVTALVVTGSHAMVTEQQPWSETLSRWLPRVVALGVPVLGICFGHQLLARALGGDVGDHPDGGEFGTVTVRLANAAASDPLFGDLPEVFPCQLFHRQSVLHLPPSAQVLASSQREPHQAVRFADRAWGVQFHPEFDGEVMATYLDFAEEQLIRAGFDPVALRQKLQSAPAAQSLLQRFSRLIADSNSIRSYSLSAP</sequence>
<dbReference type="Proteomes" id="UP000182517">
    <property type="component" value="Chromosome"/>
</dbReference>
<proteinExistence type="predicted"/>
<dbReference type="InterPro" id="IPR044992">
    <property type="entry name" value="ChyE-like"/>
</dbReference>